<evidence type="ECO:0000313" key="5">
    <source>
        <dbReference type="Proteomes" id="UP000285138"/>
    </source>
</evidence>
<dbReference type="EMBL" id="QZAA01000210">
    <property type="protein sequence ID" value="RQD74330.1"/>
    <property type="molecule type" value="Genomic_DNA"/>
</dbReference>
<dbReference type="InterPro" id="IPR050486">
    <property type="entry name" value="Mannose-1P_guanyltransferase"/>
</dbReference>
<dbReference type="Pfam" id="PF25087">
    <property type="entry name" value="GMPPB_C"/>
    <property type="match status" value="1"/>
</dbReference>
<dbReference type="PANTHER" id="PTHR22572">
    <property type="entry name" value="SUGAR-1-PHOSPHATE GUANYL TRANSFERASE"/>
    <property type="match status" value="1"/>
</dbReference>
<dbReference type="Proteomes" id="UP000285138">
    <property type="component" value="Unassembled WGS sequence"/>
</dbReference>
<sequence length="356" mass="39711">MKAMILAAGLGTRLRPLTNMVSKPMVQMGGRPCMEYAVRLLKNHGIREVAVNLHYKPHLIKQYFGDGSPFGLKIQYSYEDKLLGTAGGFKRLQHFFKGDTALIISGDGLTDINLNDFYRFHKEKGCLATLALKRVPNPQDYGVVQLKEGSCLEVFQEKPSPQEAVSNLANTGIYLFEPEIFDYIPPDTFYDFGKELFPQFVARGIDMAGYLMEGYWCDIGNLDIYREAHYDLLMGRVKAELPGQRLADNVWVGQGINIHPEAVVKGPVVLGDNCQVKKGAHIMGPAVLGKNTVVEEKALLKRSILWDEVCLGPQTHLEDSILGEGLHVHEGRYLKGEVWEGHQLDSSLYVSGGIKE</sequence>
<feature type="domain" description="Mannose-1-phosphate guanyltransferase C-terminal" evidence="3">
    <location>
        <begin position="248"/>
        <end position="338"/>
    </location>
</feature>
<protein>
    <submittedName>
        <fullName evidence="4">NDP-sugar synthase</fullName>
    </submittedName>
</protein>
<dbReference type="InterPro" id="IPR056729">
    <property type="entry name" value="GMPPB_C"/>
</dbReference>
<dbReference type="InterPro" id="IPR011004">
    <property type="entry name" value="Trimer_LpxA-like_sf"/>
</dbReference>
<dbReference type="Gene3D" id="3.90.550.10">
    <property type="entry name" value="Spore Coat Polysaccharide Biosynthesis Protein SpsA, Chain A"/>
    <property type="match status" value="1"/>
</dbReference>
<evidence type="ECO:0000259" key="3">
    <source>
        <dbReference type="Pfam" id="PF25087"/>
    </source>
</evidence>
<dbReference type="InterPro" id="IPR029044">
    <property type="entry name" value="Nucleotide-diphossugar_trans"/>
</dbReference>
<accession>A0A424YBU6</accession>
<dbReference type="InterPro" id="IPR005835">
    <property type="entry name" value="NTP_transferase_dom"/>
</dbReference>
<feature type="domain" description="Nucleotidyl transferase" evidence="2">
    <location>
        <begin position="2"/>
        <end position="233"/>
    </location>
</feature>
<dbReference type="SUPFAM" id="SSF51161">
    <property type="entry name" value="Trimeric LpxA-like enzymes"/>
    <property type="match status" value="1"/>
</dbReference>
<dbReference type="Pfam" id="PF00483">
    <property type="entry name" value="NTP_transferase"/>
    <property type="match status" value="1"/>
</dbReference>
<gene>
    <name evidence="4" type="ORF">D5R97_07995</name>
</gene>
<proteinExistence type="inferred from homology"/>
<comment type="caution">
    <text evidence="4">The sequence shown here is derived from an EMBL/GenBank/DDBJ whole genome shotgun (WGS) entry which is preliminary data.</text>
</comment>
<reference evidence="4 5" key="1">
    <citation type="submission" date="2018-08" db="EMBL/GenBank/DDBJ databases">
        <title>The metabolism and importance of syntrophic acetate oxidation coupled to methane or sulfide production in haloalkaline environments.</title>
        <authorList>
            <person name="Timmers P.H.A."/>
            <person name="Vavourakis C.D."/>
            <person name="Sorokin D.Y."/>
            <person name="Sinninghe Damste J.S."/>
            <person name="Muyzer G."/>
            <person name="Stams A.J.M."/>
            <person name="Plugge C.M."/>
        </authorList>
    </citation>
    <scope>NUCLEOTIDE SEQUENCE [LARGE SCALE GENOMIC DNA]</scope>
    <source>
        <strain evidence="4">MSAO_Bac1</strain>
    </source>
</reference>
<dbReference type="SUPFAM" id="SSF53448">
    <property type="entry name" value="Nucleotide-diphospho-sugar transferases"/>
    <property type="match status" value="1"/>
</dbReference>
<name>A0A424YBU6_9FIRM</name>
<dbReference type="CDD" id="cd04181">
    <property type="entry name" value="NTP_transferase"/>
    <property type="match status" value="1"/>
</dbReference>
<organism evidence="4 5">
    <name type="scientific">Candidatus Syntrophonatronum acetioxidans</name>
    <dbReference type="NCBI Taxonomy" id="1795816"/>
    <lineage>
        <taxon>Bacteria</taxon>
        <taxon>Bacillati</taxon>
        <taxon>Bacillota</taxon>
        <taxon>Clostridia</taxon>
        <taxon>Eubacteriales</taxon>
        <taxon>Syntrophomonadaceae</taxon>
        <taxon>Candidatus Syntrophonatronum</taxon>
    </lineage>
</organism>
<comment type="similarity">
    <text evidence="1">Belongs to the transferase hexapeptide repeat family.</text>
</comment>
<dbReference type="Gene3D" id="2.160.10.10">
    <property type="entry name" value="Hexapeptide repeat proteins"/>
    <property type="match status" value="1"/>
</dbReference>
<dbReference type="AlphaFoldDB" id="A0A424YBU6"/>
<evidence type="ECO:0000313" key="4">
    <source>
        <dbReference type="EMBL" id="RQD74330.1"/>
    </source>
</evidence>
<evidence type="ECO:0000259" key="2">
    <source>
        <dbReference type="Pfam" id="PF00483"/>
    </source>
</evidence>
<evidence type="ECO:0000256" key="1">
    <source>
        <dbReference type="ARBA" id="ARBA00007274"/>
    </source>
</evidence>